<accession>A0A6J5R6V1</accession>
<evidence type="ECO:0000313" key="1">
    <source>
        <dbReference type="EMBL" id="CAB4185524.1"/>
    </source>
</evidence>
<sequence>MQNSQNLLVRSVGKMANFAFLTYINIVADSYDEAIDVFDYQTKGLQTYVADIEEID</sequence>
<protein>
    <submittedName>
        <fullName evidence="2">Uncharacterized protein</fullName>
    </submittedName>
</protein>
<reference evidence="2" key="1">
    <citation type="submission" date="2020-05" db="EMBL/GenBank/DDBJ databases">
        <authorList>
            <person name="Chiriac C."/>
            <person name="Salcher M."/>
            <person name="Ghai R."/>
            <person name="Kavagutti S V."/>
        </authorList>
    </citation>
    <scope>NUCLEOTIDE SEQUENCE</scope>
</reference>
<dbReference type="EMBL" id="LR797198">
    <property type="protein sequence ID" value="CAB4193250.1"/>
    <property type="molecule type" value="Genomic_DNA"/>
</dbReference>
<dbReference type="EMBL" id="LR797076">
    <property type="protein sequence ID" value="CAB4185524.1"/>
    <property type="molecule type" value="Genomic_DNA"/>
</dbReference>
<organism evidence="2">
    <name type="scientific">uncultured Caudovirales phage</name>
    <dbReference type="NCBI Taxonomy" id="2100421"/>
    <lineage>
        <taxon>Viruses</taxon>
        <taxon>Duplodnaviria</taxon>
        <taxon>Heunggongvirae</taxon>
        <taxon>Uroviricota</taxon>
        <taxon>Caudoviricetes</taxon>
        <taxon>Peduoviridae</taxon>
        <taxon>Maltschvirus</taxon>
        <taxon>Maltschvirus maltsch</taxon>
    </lineage>
</organism>
<gene>
    <name evidence="1" type="ORF">UFOVP1119_68</name>
    <name evidence="2" type="ORF">UFOVP1238_42</name>
</gene>
<evidence type="ECO:0000313" key="2">
    <source>
        <dbReference type="EMBL" id="CAB4193250.1"/>
    </source>
</evidence>
<proteinExistence type="predicted"/>
<name>A0A6J5R6V1_9CAUD</name>